<dbReference type="EMBL" id="NMUH01000291">
    <property type="protein sequence ID" value="MQL76308.1"/>
    <property type="molecule type" value="Genomic_DNA"/>
</dbReference>
<feature type="non-terminal residue" evidence="1">
    <location>
        <position position="115"/>
    </location>
</feature>
<keyword evidence="2" id="KW-1185">Reference proteome</keyword>
<dbReference type="AlphaFoldDB" id="A0A843TXY3"/>
<comment type="caution">
    <text evidence="1">The sequence shown here is derived from an EMBL/GenBank/DDBJ whole genome shotgun (WGS) entry which is preliminary data.</text>
</comment>
<reference evidence="1" key="1">
    <citation type="submission" date="2017-07" db="EMBL/GenBank/DDBJ databases">
        <title>Taro Niue Genome Assembly and Annotation.</title>
        <authorList>
            <person name="Atibalentja N."/>
            <person name="Keating K."/>
            <person name="Fields C.J."/>
        </authorList>
    </citation>
    <scope>NUCLEOTIDE SEQUENCE</scope>
    <source>
        <strain evidence="1">Niue_2</strain>
        <tissue evidence="1">Leaf</tissue>
    </source>
</reference>
<proteinExistence type="predicted"/>
<organism evidence="1 2">
    <name type="scientific">Colocasia esculenta</name>
    <name type="common">Wild taro</name>
    <name type="synonym">Arum esculentum</name>
    <dbReference type="NCBI Taxonomy" id="4460"/>
    <lineage>
        <taxon>Eukaryota</taxon>
        <taxon>Viridiplantae</taxon>
        <taxon>Streptophyta</taxon>
        <taxon>Embryophyta</taxon>
        <taxon>Tracheophyta</taxon>
        <taxon>Spermatophyta</taxon>
        <taxon>Magnoliopsida</taxon>
        <taxon>Liliopsida</taxon>
        <taxon>Araceae</taxon>
        <taxon>Aroideae</taxon>
        <taxon>Colocasieae</taxon>
        <taxon>Colocasia</taxon>
    </lineage>
</organism>
<evidence type="ECO:0000313" key="2">
    <source>
        <dbReference type="Proteomes" id="UP000652761"/>
    </source>
</evidence>
<feature type="non-terminal residue" evidence="1">
    <location>
        <position position="1"/>
    </location>
</feature>
<gene>
    <name evidence="1" type="ORF">Taro_008698</name>
</gene>
<dbReference type="Proteomes" id="UP000652761">
    <property type="component" value="Unassembled WGS sequence"/>
</dbReference>
<sequence>LLFLSCRKARRRVGEAISGLDIWERLLLTRNVDVNPIQTVGDSSPMVGVACSRNSGLCNACRSKRLASTSLDAGISVGVHGVDADTPSTAMGLTPIWPSARSLKHAETHAHHAHI</sequence>
<evidence type="ECO:0000313" key="1">
    <source>
        <dbReference type="EMBL" id="MQL76308.1"/>
    </source>
</evidence>
<accession>A0A843TXY3</accession>
<protein>
    <submittedName>
        <fullName evidence="1">Uncharacterized protein</fullName>
    </submittedName>
</protein>
<name>A0A843TXY3_COLES</name>